<comment type="subcellular location">
    <subcellularLocation>
        <location evidence="2">Cell membrane</location>
    </subcellularLocation>
</comment>
<dbReference type="InterPro" id="IPR000014">
    <property type="entry name" value="PAS"/>
</dbReference>
<keyword evidence="6" id="KW-1003">Cell membrane</keyword>
<dbReference type="GO" id="GO:0016036">
    <property type="term" value="P:cellular response to phosphate starvation"/>
    <property type="evidence" value="ECO:0007669"/>
    <property type="project" value="TreeGrafter"/>
</dbReference>
<dbReference type="NCBIfam" id="NF008235">
    <property type="entry name" value="PRK11006.1"/>
    <property type="match status" value="1"/>
</dbReference>
<dbReference type="PROSITE" id="PS50109">
    <property type="entry name" value="HIS_KIN"/>
    <property type="match status" value="1"/>
</dbReference>
<comment type="catalytic activity">
    <reaction evidence="1">
        <text>ATP + protein L-histidine = ADP + protein N-phospho-L-histidine.</text>
        <dbReference type="EC" id="2.7.13.3"/>
    </reaction>
</comment>
<evidence type="ECO:0000256" key="1">
    <source>
        <dbReference type="ARBA" id="ARBA00000085"/>
    </source>
</evidence>
<dbReference type="Pfam" id="PF02518">
    <property type="entry name" value="HATPase_c"/>
    <property type="match status" value="1"/>
</dbReference>
<evidence type="ECO:0000256" key="8">
    <source>
        <dbReference type="ARBA" id="ARBA00022592"/>
    </source>
</evidence>
<dbReference type="SMART" id="SM00387">
    <property type="entry name" value="HATPase_c"/>
    <property type="match status" value="1"/>
</dbReference>
<dbReference type="PRINTS" id="PR00344">
    <property type="entry name" value="BCTRLSENSOR"/>
</dbReference>
<evidence type="ECO:0000256" key="18">
    <source>
        <dbReference type="SAM" id="Phobius"/>
    </source>
</evidence>
<evidence type="ECO:0000313" key="21">
    <source>
        <dbReference type="EMBL" id="VAX12007.1"/>
    </source>
</evidence>
<dbReference type="SMART" id="SM00091">
    <property type="entry name" value="PAS"/>
    <property type="match status" value="1"/>
</dbReference>
<feature type="domain" description="PAS" evidence="20">
    <location>
        <begin position="91"/>
        <end position="163"/>
    </location>
</feature>
<keyword evidence="12" id="KW-0418">Kinase</keyword>
<evidence type="ECO:0000256" key="10">
    <source>
        <dbReference type="ARBA" id="ARBA00022692"/>
    </source>
</evidence>
<dbReference type="InterPro" id="IPR005467">
    <property type="entry name" value="His_kinase_dom"/>
</dbReference>
<sequence length="442" mass="50688">MAVKEFWQFLFLGLLAGLLGTMFGDIKTALLIFVLLWLGWYFNNLVKLARWIGQGKKYSPPVSRGLWGHIFTEIYHMQQRKRRRNKKLVKLLGRFRESTAALPEGVIVLREQGDIEWWNEMAGELLGLKYPQDVDRRLTNLLRNPDVMEYFRNSNEEKTVRFPSPIAELKILSLKIVPYGNNQKLVVVRDVTLNKRVEEMQRDFVANISHELRTPLTVINGYLENLLEDCEDLDAERLQHTFQAMQQQAIRMRRLTDDLTTLSNVDNEKVGPRSEIVNVPQMLGSLHEEAQIISGENKYTLVFEVDSELFLRGDPRELDSVFSNLVVNAINYTPAGGAIRVRWYRDETGAHFEVNDTGIGIAPYHIERLIERFYRVDVARSRHTGGSGLGLAIVKRALQRHQADLRIDSEIGRGSAFICDFPNDIILLKNDIMPAPVTSLNG</sequence>
<evidence type="ECO:0000259" key="20">
    <source>
        <dbReference type="PROSITE" id="PS50112"/>
    </source>
</evidence>
<evidence type="ECO:0000256" key="9">
    <source>
        <dbReference type="ARBA" id="ARBA00022679"/>
    </source>
</evidence>
<dbReference type="SMART" id="SM00388">
    <property type="entry name" value="HisKA"/>
    <property type="match status" value="1"/>
</dbReference>
<dbReference type="InterPro" id="IPR014310">
    <property type="entry name" value="Sig_transdc_His_kinase_PhoR"/>
</dbReference>
<dbReference type="SUPFAM" id="SSF47384">
    <property type="entry name" value="Homodimeric domain of signal transducing histidine kinase"/>
    <property type="match status" value="1"/>
</dbReference>
<feature type="domain" description="Histidine kinase" evidence="19">
    <location>
        <begin position="207"/>
        <end position="425"/>
    </location>
</feature>
<dbReference type="Gene3D" id="1.10.287.130">
    <property type="match status" value="1"/>
</dbReference>
<evidence type="ECO:0000256" key="5">
    <source>
        <dbReference type="ARBA" id="ARBA00022448"/>
    </source>
</evidence>
<keyword evidence="10 18" id="KW-0812">Transmembrane</keyword>
<dbReference type="InterPro" id="IPR003594">
    <property type="entry name" value="HATPase_dom"/>
</dbReference>
<evidence type="ECO:0000259" key="19">
    <source>
        <dbReference type="PROSITE" id="PS50109"/>
    </source>
</evidence>
<keyword evidence="11" id="KW-0547">Nucleotide-binding</keyword>
<dbReference type="GO" id="GO:0006817">
    <property type="term" value="P:phosphate ion transport"/>
    <property type="evidence" value="ECO:0007669"/>
    <property type="project" value="UniProtKB-KW"/>
</dbReference>
<dbReference type="SUPFAM" id="SSF55874">
    <property type="entry name" value="ATPase domain of HSP90 chaperone/DNA topoisomerase II/histidine kinase"/>
    <property type="match status" value="1"/>
</dbReference>
<dbReference type="FunFam" id="1.10.287.130:FF:000008">
    <property type="entry name" value="Two-component sensor histidine kinase"/>
    <property type="match status" value="1"/>
</dbReference>
<keyword evidence="16 18" id="KW-0472">Membrane</keyword>
<dbReference type="FunFam" id="3.30.565.10:FF:000032">
    <property type="entry name" value="Phosphate regulon sensor histidine kinase PhoR"/>
    <property type="match status" value="1"/>
</dbReference>
<protein>
    <recommendedName>
        <fullName evidence="4">Phosphate regulon sensor protein PhoR</fullName>
        <ecNumber evidence="3">2.7.13.3</ecNumber>
    </recommendedName>
</protein>
<dbReference type="Pfam" id="PF11808">
    <property type="entry name" value="PhoR"/>
    <property type="match status" value="1"/>
</dbReference>
<evidence type="ECO:0000256" key="12">
    <source>
        <dbReference type="ARBA" id="ARBA00022777"/>
    </source>
</evidence>
<keyword evidence="15" id="KW-0902">Two-component regulatory system</keyword>
<reference evidence="21" key="1">
    <citation type="submission" date="2018-06" db="EMBL/GenBank/DDBJ databases">
        <authorList>
            <person name="Zhirakovskaya E."/>
        </authorList>
    </citation>
    <scope>NUCLEOTIDE SEQUENCE</scope>
</reference>
<organism evidence="21">
    <name type="scientific">hydrothermal vent metagenome</name>
    <dbReference type="NCBI Taxonomy" id="652676"/>
    <lineage>
        <taxon>unclassified sequences</taxon>
        <taxon>metagenomes</taxon>
        <taxon>ecological metagenomes</taxon>
    </lineage>
</organism>
<dbReference type="InterPro" id="IPR003661">
    <property type="entry name" value="HisK_dim/P_dom"/>
</dbReference>
<dbReference type="GO" id="GO:0004721">
    <property type="term" value="F:phosphoprotein phosphatase activity"/>
    <property type="evidence" value="ECO:0007669"/>
    <property type="project" value="InterPro"/>
</dbReference>
<evidence type="ECO:0000256" key="3">
    <source>
        <dbReference type="ARBA" id="ARBA00012438"/>
    </source>
</evidence>
<dbReference type="AlphaFoldDB" id="A0A3B1C519"/>
<keyword evidence="14 18" id="KW-1133">Transmembrane helix</keyword>
<evidence type="ECO:0000256" key="16">
    <source>
        <dbReference type="ARBA" id="ARBA00023136"/>
    </source>
</evidence>
<dbReference type="GO" id="GO:0005886">
    <property type="term" value="C:plasma membrane"/>
    <property type="evidence" value="ECO:0007669"/>
    <property type="project" value="UniProtKB-SubCell"/>
</dbReference>
<dbReference type="NCBIfam" id="TIGR02966">
    <property type="entry name" value="phoR_proteo"/>
    <property type="match status" value="1"/>
</dbReference>
<dbReference type="CDD" id="cd00130">
    <property type="entry name" value="PAS"/>
    <property type="match status" value="1"/>
</dbReference>
<evidence type="ECO:0000256" key="7">
    <source>
        <dbReference type="ARBA" id="ARBA00022553"/>
    </source>
</evidence>
<keyword evidence="5" id="KW-0813">Transport</keyword>
<keyword evidence="8" id="KW-0592">Phosphate transport</keyword>
<dbReference type="InterPro" id="IPR036097">
    <property type="entry name" value="HisK_dim/P_sf"/>
</dbReference>
<evidence type="ECO:0000256" key="6">
    <source>
        <dbReference type="ARBA" id="ARBA00022475"/>
    </source>
</evidence>
<evidence type="ECO:0000256" key="2">
    <source>
        <dbReference type="ARBA" id="ARBA00004236"/>
    </source>
</evidence>
<evidence type="ECO:0000256" key="14">
    <source>
        <dbReference type="ARBA" id="ARBA00022989"/>
    </source>
</evidence>
<dbReference type="CDD" id="cd00082">
    <property type="entry name" value="HisKA"/>
    <property type="match status" value="1"/>
</dbReference>
<dbReference type="EC" id="2.7.13.3" evidence="3"/>
<dbReference type="InterPro" id="IPR035965">
    <property type="entry name" value="PAS-like_dom_sf"/>
</dbReference>
<dbReference type="GO" id="GO:0005524">
    <property type="term" value="F:ATP binding"/>
    <property type="evidence" value="ECO:0007669"/>
    <property type="project" value="UniProtKB-KW"/>
</dbReference>
<dbReference type="SUPFAM" id="SSF55785">
    <property type="entry name" value="PYP-like sensor domain (PAS domain)"/>
    <property type="match status" value="1"/>
</dbReference>
<evidence type="ECO:0000256" key="11">
    <source>
        <dbReference type="ARBA" id="ARBA00022741"/>
    </source>
</evidence>
<keyword evidence="9 21" id="KW-0808">Transferase</keyword>
<dbReference type="InterPro" id="IPR013767">
    <property type="entry name" value="PAS_fold"/>
</dbReference>
<dbReference type="Gene3D" id="3.30.450.20">
    <property type="entry name" value="PAS domain"/>
    <property type="match status" value="1"/>
</dbReference>
<dbReference type="PROSITE" id="PS50112">
    <property type="entry name" value="PAS"/>
    <property type="match status" value="1"/>
</dbReference>
<dbReference type="Pfam" id="PF00989">
    <property type="entry name" value="PAS"/>
    <property type="match status" value="1"/>
</dbReference>
<dbReference type="InterPro" id="IPR050351">
    <property type="entry name" value="BphY/WalK/GraS-like"/>
</dbReference>
<dbReference type="Gene3D" id="3.30.565.10">
    <property type="entry name" value="Histidine kinase-like ATPase, C-terminal domain"/>
    <property type="match status" value="1"/>
</dbReference>
<proteinExistence type="predicted"/>
<dbReference type="GO" id="GO:0006355">
    <property type="term" value="P:regulation of DNA-templated transcription"/>
    <property type="evidence" value="ECO:0007669"/>
    <property type="project" value="InterPro"/>
</dbReference>
<dbReference type="PANTHER" id="PTHR45453:SF1">
    <property type="entry name" value="PHOSPHATE REGULON SENSOR PROTEIN PHOR"/>
    <property type="match status" value="1"/>
</dbReference>
<feature type="transmembrane region" description="Helical" evidence="18">
    <location>
        <begin position="6"/>
        <end position="23"/>
    </location>
</feature>
<accession>A0A3B1C519</accession>
<comment type="function">
    <text evidence="17">Member of the two-component regulatory system PhoR/PhoB involved in the phosphate regulon genes expression. PhoR may function as a membrane-associated protein kinase that phosphorylates PhoB in response to environmental signals.</text>
</comment>
<name>A0A3B1C519_9ZZZZ</name>
<dbReference type="PANTHER" id="PTHR45453">
    <property type="entry name" value="PHOSPHATE REGULON SENSOR PROTEIN PHOR"/>
    <property type="match status" value="1"/>
</dbReference>
<keyword evidence="13" id="KW-0067">ATP-binding</keyword>
<dbReference type="InterPro" id="IPR021766">
    <property type="entry name" value="PhoR_N"/>
</dbReference>
<evidence type="ECO:0000256" key="4">
    <source>
        <dbReference type="ARBA" id="ARBA00019665"/>
    </source>
</evidence>
<evidence type="ECO:0000256" key="13">
    <source>
        <dbReference type="ARBA" id="ARBA00022840"/>
    </source>
</evidence>
<dbReference type="GO" id="GO:0000155">
    <property type="term" value="F:phosphorelay sensor kinase activity"/>
    <property type="evidence" value="ECO:0007669"/>
    <property type="project" value="InterPro"/>
</dbReference>
<evidence type="ECO:0000256" key="17">
    <source>
        <dbReference type="ARBA" id="ARBA00025207"/>
    </source>
</evidence>
<evidence type="ECO:0000256" key="15">
    <source>
        <dbReference type="ARBA" id="ARBA00023012"/>
    </source>
</evidence>
<keyword evidence="7" id="KW-0597">Phosphoprotein</keyword>
<dbReference type="EMBL" id="UOFZ01000009">
    <property type="protein sequence ID" value="VAX12007.1"/>
    <property type="molecule type" value="Genomic_DNA"/>
</dbReference>
<dbReference type="Pfam" id="PF00512">
    <property type="entry name" value="HisKA"/>
    <property type="match status" value="1"/>
</dbReference>
<dbReference type="InterPro" id="IPR036890">
    <property type="entry name" value="HATPase_C_sf"/>
</dbReference>
<dbReference type="InterPro" id="IPR004358">
    <property type="entry name" value="Sig_transdc_His_kin-like_C"/>
</dbReference>
<gene>
    <name evidence="21" type="ORF">MNBD_GAMMA24-767</name>
</gene>